<keyword evidence="1" id="KW-0540">Nuclease</keyword>
<proteinExistence type="predicted"/>
<organism evidence="1 2">
    <name type="scientific">Acinetobacter terrestris</name>
    <dbReference type="NCBI Taxonomy" id="2529843"/>
    <lineage>
        <taxon>Bacteria</taxon>
        <taxon>Pseudomonadati</taxon>
        <taxon>Pseudomonadota</taxon>
        <taxon>Gammaproteobacteria</taxon>
        <taxon>Moraxellales</taxon>
        <taxon>Moraxellaceae</taxon>
        <taxon>Acinetobacter</taxon>
        <taxon>Acinetobacter Taxon 24</taxon>
    </lineage>
</organism>
<dbReference type="RefSeq" id="WP_284066793.1">
    <property type="nucleotide sequence ID" value="NZ_JASKNE010000001.1"/>
</dbReference>
<protein>
    <submittedName>
        <fullName evidence="1">HNH endonuclease signature motif containing protein</fullName>
    </submittedName>
</protein>
<dbReference type="Proteomes" id="UP001241935">
    <property type="component" value="Unassembled WGS sequence"/>
</dbReference>
<evidence type="ECO:0000313" key="2">
    <source>
        <dbReference type="Proteomes" id="UP001241935"/>
    </source>
</evidence>
<accession>A0AAW6UW53</accession>
<evidence type="ECO:0000313" key="1">
    <source>
        <dbReference type="EMBL" id="MDK1683552.1"/>
    </source>
</evidence>
<sequence>MQLIDFLSSNFLNDLRQNMQARLLDSTELPFRNGISYAELFDIYDGVEIHIDDINIGTNGLLHYKGIPVSLNIQDVAQDYQHTLPKLHICDCKKMKEIKTAGRLQRYISSTKTHKRRNIRFVGLNRNSTRIEEHDLDICKYCLSQLKWQGYQGGLSSAEKDFRAKNMDLAEFYQSYEPQFYNEMVKILHTDQDQVAINDYQPNWAYISYSFRKSKKWRCESCGIDCSENRANLHTHHINGNKYDNHRHNLSALCYDCHAKQPMHQHMLR</sequence>
<comment type="caution">
    <text evidence="1">The sequence shown here is derived from an EMBL/GenBank/DDBJ whole genome shotgun (WGS) entry which is preliminary data.</text>
</comment>
<reference evidence="1" key="1">
    <citation type="submission" date="2023-04" db="EMBL/GenBank/DDBJ databases">
        <title>The environmental microbiomes in feedlot watering bowls are a reservoir of florfenicol resistance for bovine respiratory disease pathogens.</title>
        <authorList>
            <person name="Kos D.W."/>
            <person name="Ruzzini A.C."/>
            <person name="Schreiner B."/>
            <person name="Jelinski M.D."/>
        </authorList>
    </citation>
    <scope>NUCLEOTIDE SEQUENCE</scope>
    <source>
        <strain evidence="1">WB3</strain>
    </source>
</reference>
<name>A0AAW6UW53_9GAMM</name>
<keyword evidence="1" id="KW-0378">Hydrolase</keyword>
<dbReference type="InterPro" id="IPR003615">
    <property type="entry name" value="HNH_nuc"/>
</dbReference>
<dbReference type="EMBL" id="JASKNE010000001">
    <property type="protein sequence ID" value="MDK1683552.1"/>
    <property type="molecule type" value="Genomic_DNA"/>
</dbReference>
<gene>
    <name evidence="1" type="ORF">QOR41_06800</name>
</gene>
<dbReference type="CDD" id="cd00085">
    <property type="entry name" value="HNHc"/>
    <property type="match status" value="1"/>
</dbReference>
<keyword evidence="1" id="KW-0255">Endonuclease</keyword>
<dbReference type="AlphaFoldDB" id="A0AAW6UW53"/>
<dbReference type="GO" id="GO:0004519">
    <property type="term" value="F:endonuclease activity"/>
    <property type="evidence" value="ECO:0007669"/>
    <property type="project" value="UniProtKB-KW"/>
</dbReference>